<dbReference type="GeneTree" id="ENSGT00570000079216"/>
<dbReference type="InterPro" id="IPR039586">
    <property type="entry name" value="CFAP46"/>
</dbReference>
<keyword evidence="3" id="KW-1185">Reference proteome</keyword>
<sequence length="281" mass="31032">MLNTTSDGSVSRDFSLQLLHSRLRSAKAEKVPRDKKEGKGGKGGGNKKLEINKTIPSYAIPVETRNLKYIVDTGSGLSAKIVEILDDYGKLSKQKCEGYMSGQQTPSLSDIEELLSKCSAFIYIGREQLMANVPPAKLVLGRLSRCQMALLFEQVYGNVGTFRQAMEDMDTSKEQSPVETALLLSLSGVGCVILNQWQSSLQDNTDNMTTVVQNLLKGDRTSGQIIHELRKRNTLVIPKTKDTESNKSECLSKEEDEHIKIAFSLSDINCIVYGLPNLILV</sequence>
<protein>
    <submittedName>
        <fullName evidence="2">Uncharacterized protein</fullName>
    </submittedName>
</protein>
<dbReference type="Proteomes" id="UP000265120">
    <property type="component" value="Chromosome 2"/>
</dbReference>
<proteinExistence type="predicted"/>
<evidence type="ECO:0000256" key="1">
    <source>
        <dbReference type="SAM" id="MobiDB-lite"/>
    </source>
</evidence>
<accession>A0A3P8UIM2</accession>
<dbReference type="PANTHER" id="PTHR15977">
    <property type="entry name" value="CILIA- AND FLAGELLA-ASSOCIATED PROTEIN 46"/>
    <property type="match status" value="1"/>
</dbReference>
<reference evidence="2" key="2">
    <citation type="submission" date="2025-08" db="UniProtKB">
        <authorList>
            <consortium name="Ensembl"/>
        </authorList>
    </citation>
    <scope>IDENTIFICATION</scope>
</reference>
<feature type="region of interest" description="Disordered" evidence="1">
    <location>
        <begin position="26"/>
        <end position="49"/>
    </location>
</feature>
<dbReference type="Ensembl" id="ENSCSET00000003117.1">
    <property type="protein sequence ID" value="ENSCSEP00000003073.1"/>
    <property type="gene ID" value="ENSCSEG00000002015.1"/>
</dbReference>
<name>A0A3P8UIM2_CYNSE</name>
<dbReference type="GO" id="GO:0060294">
    <property type="term" value="P:cilium movement involved in cell motility"/>
    <property type="evidence" value="ECO:0007669"/>
    <property type="project" value="InterPro"/>
</dbReference>
<organism evidence="2 3">
    <name type="scientific">Cynoglossus semilaevis</name>
    <name type="common">Tongue sole</name>
    <dbReference type="NCBI Taxonomy" id="244447"/>
    <lineage>
        <taxon>Eukaryota</taxon>
        <taxon>Metazoa</taxon>
        <taxon>Chordata</taxon>
        <taxon>Craniata</taxon>
        <taxon>Vertebrata</taxon>
        <taxon>Euteleostomi</taxon>
        <taxon>Actinopterygii</taxon>
        <taxon>Neopterygii</taxon>
        <taxon>Teleostei</taxon>
        <taxon>Neoteleostei</taxon>
        <taxon>Acanthomorphata</taxon>
        <taxon>Carangaria</taxon>
        <taxon>Pleuronectiformes</taxon>
        <taxon>Pleuronectoidei</taxon>
        <taxon>Cynoglossidae</taxon>
        <taxon>Cynoglossinae</taxon>
        <taxon>Cynoglossus</taxon>
    </lineage>
</organism>
<dbReference type="InParanoid" id="A0A3P8UIM2"/>
<dbReference type="AlphaFoldDB" id="A0A3P8UIM2"/>
<dbReference type="GO" id="GO:0035082">
    <property type="term" value="P:axoneme assembly"/>
    <property type="evidence" value="ECO:0007669"/>
    <property type="project" value="InterPro"/>
</dbReference>
<evidence type="ECO:0000313" key="3">
    <source>
        <dbReference type="Proteomes" id="UP000265120"/>
    </source>
</evidence>
<reference evidence="2" key="3">
    <citation type="submission" date="2025-09" db="UniProtKB">
        <authorList>
            <consortium name="Ensembl"/>
        </authorList>
    </citation>
    <scope>IDENTIFICATION</scope>
</reference>
<reference evidence="2 3" key="1">
    <citation type="journal article" date="2014" name="Nat. Genet.">
        <title>Whole-genome sequence of a flatfish provides insights into ZW sex chromosome evolution and adaptation to a benthic lifestyle.</title>
        <authorList>
            <person name="Chen S."/>
            <person name="Zhang G."/>
            <person name="Shao C."/>
            <person name="Huang Q."/>
            <person name="Liu G."/>
            <person name="Zhang P."/>
            <person name="Song W."/>
            <person name="An N."/>
            <person name="Chalopin D."/>
            <person name="Volff J.N."/>
            <person name="Hong Y."/>
            <person name="Li Q."/>
            <person name="Sha Z."/>
            <person name="Zhou H."/>
            <person name="Xie M."/>
            <person name="Yu Q."/>
            <person name="Liu Y."/>
            <person name="Xiang H."/>
            <person name="Wang N."/>
            <person name="Wu K."/>
            <person name="Yang C."/>
            <person name="Zhou Q."/>
            <person name="Liao X."/>
            <person name="Yang L."/>
            <person name="Hu Q."/>
            <person name="Zhang J."/>
            <person name="Meng L."/>
            <person name="Jin L."/>
            <person name="Tian Y."/>
            <person name="Lian J."/>
            <person name="Yang J."/>
            <person name="Miao G."/>
            <person name="Liu S."/>
            <person name="Liang Z."/>
            <person name="Yan F."/>
            <person name="Li Y."/>
            <person name="Sun B."/>
            <person name="Zhang H."/>
            <person name="Zhang J."/>
            <person name="Zhu Y."/>
            <person name="Du M."/>
            <person name="Zhao Y."/>
            <person name="Schartl M."/>
            <person name="Tang Q."/>
            <person name="Wang J."/>
        </authorList>
    </citation>
    <scope>NUCLEOTIDE SEQUENCE</scope>
</reference>
<evidence type="ECO:0000313" key="2">
    <source>
        <dbReference type="Ensembl" id="ENSCSEP00000003073.1"/>
    </source>
</evidence>
<dbReference type="PANTHER" id="PTHR15977:SF15">
    <property type="entry name" value="CILIA- AND FLAGELLA-ASSOCIATED PROTEIN 46"/>
    <property type="match status" value="1"/>
</dbReference>
<feature type="compositionally biased region" description="Basic and acidic residues" evidence="1">
    <location>
        <begin position="26"/>
        <end position="40"/>
    </location>
</feature>
<dbReference type="STRING" id="244447.ENSCSEP00000003073"/>
<dbReference type="OMA" id="EWEHLLG"/>